<evidence type="ECO:0000313" key="2">
    <source>
        <dbReference type="EMBL" id="GAQ22105.1"/>
    </source>
</evidence>
<organism evidence="2 3">
    <name type="scientific">Deinococcus grandis</name>
    <dbReference type="NCBI Taxonomy" id="57498"/>
    <lineage>
        <taxon>Bacteria</taxon>
        <taxon>Thermotogati</taxon>
        <taxon>Deinococcota</taxon>
        <taxon>Deinococci</taxon>
        <taxon>Deinococcales</taxon>
        <taxon>Deinococcaceae</taxon>
        <taxon>Deinococcus</taxon>
    </lineage>
</organism>
<dbReference type="InterPro" id="IPR052909">
    <property type="entry name" value="Transposase_6_like"/>
</dbReference>
<name>A0A100HJW4_9DEIO</name>
<reference evidence="3" key="1">
    <citation type="submission" date="2015-11" db="EMBL/GenBank/DDBJ databases">
        <title>Draft Genome Sequence of the Radioresistant Bacterium Deinococcus grandis, Isolated from Freshwater Fish in Japan.</title>
        <authorList>
            <person name="Satoh K."/>
            <person name="Onodera T."/>
            <person name="Omoso K."/>
            <person name="Takeda-Yano K."/>
            <person name="Katayama T."/>
            <person name="Oono Y."/>
            <person name="Narumi I."/>
        </authorList>
    </citation>
    <scope>NUCLEOTIDE SEQUENCE [LARGE SCALE GENOMIC DNA]</scope>
    <source>
        <strain evidence="3">ATCC 43672</strain>
    </source>
</reference>
<dbReference type="Proteomes" id="UP000056209">
    <property type="component" value="Unassembled WGS sequence"/>
</dbReference>
<evidence type="ECO:0000313" key="3">
    <source>
        <dbReference type="Proteomes" id="UP000056209"/>
    </source>
</evidence>
<proteinExistence type="predicted"/>
<dbReference type="EMBL" id="BCMS01000001">
    <property type="protein sequence ID" value="GAQ22105.1"/>
    <property type="molecule type" value="Genomic_DNA"/>
</dbReference>
<dbReference type="PANTHER" id="PTHR46637">
    <property type="entry name" value="TIS1421-TRANSPOSASE PROTEIN A"/>
    <property type="match status" value="1"/>
</dbReference>
<feature type="domain" description="Insertion element IS402-like" evidence="1">
    <location>
        <begin position="6"/>
        <end position="77"/>
    </location>
</feature>
<comment type="caution">
    <text evidence="2">The sequence shown here is derived from an EMBL/GenBank/DDBJ whole genome shotgun (WGS) entry which is preliminary data.</text>
</comment>
<evidence type="ECO:0000259" key="1">
    <source>
        <dbReference type="Pfam" id="PF13340"/>
    </source>
</evidence>
<protein>
    <submittedName>
        <fullName evidence="2">Transposase-like protein</fullName>
    </submittedName>
</protein>
<dbReference type="InterPro" id="IPR025161">
    <property type="entry name" value="IS402-like_dom"/>
</dbReference>
<keyword evidence="3" id="KW-1185">Reference proteome</keyword>
<dbReference type="Pfam" id="PF13340">
    <property type="entry name" value="DUF4096"/>
    <property type="match status" value="1"/>
</dbReference>
<dbReference type="NCBIfam" id="NF033580">
    <property type="entry name" value="transpos_IS5_3"/>
    <property type="match status" value="1"/>
</dbReference>
<gene>
    <name evidence="2" type="ORF">DEIGR_102132</name>
</gene>
<accession>A0A100HJW4</accession>
<dbReference type="AlphaFoldDB" id="A0A100HJW4"/>
<sequence>MGRTDLTEQQWATLSPLLPANPTRGHAFKDHRTVLNGILWRLKTGAPWRDIPERYGSWHTCHDRFTRWSRNGTWVAILAALQVKADDEGRIDWDGAAIDSTHVKAHRSAVGARKQLARTEKREACLMNGLASVVGEEPAKSTS</sequence>
<dbReference type="PANTHER" id="PTHR46637:SF1">
    <property type="entry name" value="BLL5188 PROTEIN"/>
    <property type="match status" value="1"/>
</dbReference>